<evidence type="ECO:0000313" key="2">
    <source>
        <dbReference type="Proteomes" id="UP000248259"/>
    </source>
</evidence>
<gene>
    <name evidence="1" type="ORF">DNK49_06955</name>
</gene>
<reference evidence="1 2" key="1">
    <citation type="submission" date="2018-06" db="EMBL/GenBank/DDBJ databases">
        <title>Azoarcus communis strain SWub3 genome.</title>
        <authorList>
            <person name="Zorraquino Salvo V."/>
            <person name="Toubiana D."/>
            <person name="Blumwald E."/>
        </authorList>
    </citation>
    <scope>NUCLEOTIDE SEQUENCE [LARGE SCALE GENOMIC DNA]</scope>
    <source>
        <strain evidence="1 2">SWub3</strain>
    </source>
</reference>
<evidence type="ECO:0008006" key="3">
    <source>
        <dbReference type="Google" id="ProtNLM"/>
    </source>
</evidence>
<organism evidence="1 2">
    <name type="scientific">Parazoarcus communis SWub3 = DSM 12120</name>
    <dbReference type="NCBI Taxonomy" id="1121029"/>
    <lineage>
        <taxon>Bacteria</taxon>
        <taxon>Pseudomonadati</taxon>
        <taxon>Pseudomonadota</taxon>
        <taxon>Betaproteobacteria</taxon>
        <taxon>Rhodocyclales</taxon>
        <taxon>Zoogloeaceae</taxon>
        <taxon>Parazoarcus</taxon>
    </lineage>
</organism>
<keyword evidence="2" id="KW-1185">Reference proteome</keyword>
<dbReference type="Gene3D" id="2.60.40.1190">
    <property type="match status" value="1"/>
</dbReference>
<name>A0A323UYU3_9RHOO</name>
<protein>
    <recommendedName>
        <fullName evidence="3">DOMON-like domain-containing protein</fullName>
    </recommendedName>
</protein>
<dbReference type="OrthoDB" id="190583at2"/>
<dbReference type="CDD" id="cd09627">
    <property type="entry name" value="DOMON_murB_like"/>
    <property type="match status" value="1"/>
</dbReference>
<accession>A0A323UYU3</accession>
<comment type="caution">
    <text evidence="1">The sequence shown here is derived from an EMBL/GenBank/DDBJ whole genome shotgun (WGS) entry which is preliminary data.</text>
</comment>
<sequence length="195" mass="21080">MPTITVGLRPHTLPAPITEDTPPAAVAMLLGTLHALPDGGMRIVFDVNGDPARLRIPAAAEPGKADGLWQHTCFEAFIATPGEEAYREFNFSPSGQWAGYAFSRYRERNTVADPSFTPRMQCRVDAGHLMLEVELPASALPSVAAGISLQVGLAAVIELADGSLDYWAVHHPAAQPDFHHRDGWVLSFDPRMISA</sequence>
<dbReference type="Proteomes" id="UP000248259">
    <property type="component" value="Unassembled WGS sequence"/>
</dbReference>
<dbReference type="EMBL" id="QKOE01000003">
    <property type="protein sequence ID" value="PZA17635.1"/>
    <property type="molecule type" value="Genomic_DNA"/>
</dbReference>
<proteinExistence type="predicted"/>
<evidence type="ECO:0000313" key="1">
    <source>
        <dbReference type="EMBL" id="PZA17635.1"/>
    </source>
</evidence>
<dbReference type="AlphaFoldDB" id="A0A323UYU3"/>